<dbReference type="GO" id="GO:0003676">
    <property type="term" value="F:nucleic acid binding"/>
    <property type="evidence" value="ECO:0007669"/>
    <property type="project" value="InterPro"/>
</dbReference>
<evidence type="ECO:0008006" key="2">
    <source>
        <dbReference type="Google" id="ProtNLM"/>
    </source>
</evidence>
<accession>A0A0H5RDH0</accession>
<organism evidence="1">
    <name type="scientific">Spongospora subterranea</name>
    <dbReference type="NCBI Taxonomy" id="70186"/>
    <lineage>
        <taxon>Eukaryota</taxon>
        <taxon>Sar</taxon>
        <taxon>Rhizaria</taxon>
        <taxon>Endomyxa</taxon>
        <taxon>Phytomyxea</taxon>
        <taxon>Plasmodiophorida</taxon>
        <taxon>Plasmodiophoridae</taxon>
        <taxon>Spongospora</taxon>
    </lineage>
</organism>
<dbReference type="EMBL" id="HACM01011616">
    <property type="protein sequence ID" value="CRZ12058.1"/>
    <property type="molecule type" value="Transcribed_RNA"/>
</dbReference>
<protein>
    <recommendedName>
        <fullName evidence="2">Integrase catalytic domain-containing protein</fullName>
    </recommendedName>
</protein>
<reference evidence="1" key="1">
    <citation type="submission" date="2015-04" db="EMBL/GenBank/DDBJ databases">
        <title>The genome sequence of the plant pathogenic Rhizarian Plasmodiophora brassicae reveals insights in its biotrophic life cycle and the origin of chitin synthesis.</title>
        <authorList>
            <person name="Schwelm A."/>
            <person name="Fogelqvist J."/>
            <person name="Knaust A."/>
            <person name="Julke S."/>
            <person name="Lilja T."/>
            <person name="Dhandapani V."/>
            <person name="Bonilla-Rosso G."/>
            <person name="Karlsson M."/>
            <person name="Shevchenko A."/>
            <person name="Choi S.R."/>
            <person name="Kim H.G."/>
            <person name="Park J.Y."/>
            <person name="Lim Y.P."/>
            <person name="Ludwig-Muller J."/>
            <person name="Dixelius C."/>
        </authorList>
    </citation>
    <scope>NUCLEOTIDE SEQUENCE</scope>
    <source>
        <tissue evidence="1">Potato root galls</tissue>
    </source>
</reference>
<dbReference type="AlphaFoldDB" id="A0A0H5RDH0"/>
<evidence type="ECO:0000313" key="1">
    <source>
        <dbReference type="EMBL" id="CRZ12058.1"/>
    </source>
</evidence>
<proteinExistence type="predicted"/>
<name>A0A0H5RDH0_9EUKA</name>
<sequence>MAELAAMLHVDHQFHIANCPWTHGAIETCNRQVLNLLRSLCSELGLARQQWPTLIPLVRYALKQCHFPRFRICTSDITHGFIAEFTAGFNLVPSPQILCPKSLFLRNN</sequence>
<dbReference type="SUPFAM" id="SSF53098">
    <property type="entry name" value="Ribonuclease H-like"/>
    <property type="match status" value="1"/>
</dbReference>
<dbReference type="InterPro" id="IPR036397">
    <property type="entry name" value="RNaseH_sf"/>
</dbReference>
<dbReference type="InterPro" id="IPR012337">
    <property type="entry name" value="RNaseH-like_sf"/>
</dbReference>
<dbReference type="Gene3D" id="3.30.420.10">
    <property type="entry name" value="Ribonuclease H-like superfamily/Ribonuclease H"/>
    <property type="match status" value="1"/>
</dbReference>